<evidence type="ECO:0000313" key="2">
    <source>
        <dbReference type="Proteomes" id="UP000008022"/>
    </source>
</evidence>
<dbReference type="Gramene" id="ORUFI02G10670.2">
    <property type="protein sequence ID" value="ORUFI02G10670.2"/>
    <property type="gene ID" value="ORUFI02G10670"/>
</dbReference>
<evidence type="ECO:0000313" key="1">
    <source>
        <dbReference type="EnsemblPlants" id="ORUFI02G10670.2"/>
    </source>
</evidence>
<protein>
    <submittedName>
        <fullName evidence="1">Uncharacterized protein</fullName>
    </submittedName>
</protein>
<keyword evidence="2" id="KW-1185">Reference proteome</keyword>
<reference evidence="1" key="2">
    <citation type="submission" date="2015-06" db="UniProtKB">
        <authorList>
            <consortium name="EnsemblPlants"/>
        </authorList>
    </citation>
    <scope>IDENTIFICATION</scope>
</reference>
<name>A0A0E0NCG0_ORYRU</name>
<sequence length="206" mass="23313">MAVATIGAAAASPCLRHVHLLGLLIEAHPVEKFLWAKFKMQGDIMILLSDITLQVKVKLPYTDMMEGLHSSQKCYHLASKHNCHLFGGTLLMWLFRVIRCFNTKSDMYAIFYAGDANGVMEGEIRPQSQSSLCLKAYRLFPSCLHPGKTMFNLIRTFWHFVELLNATSDGEIRPQIQLSLCPQTCANPQLFTAQIHPNKTMFNLVR</sequence>
<dbReference type="EnsemblPlants" id="ORUFI02G10670.2">
    <property type="protein sequence ID" value="ORUFI02G10670.2"/>
    <property type="gene ID" value="ORUFI02G10670"/>
</dbReference>
<proteinExistence type="predicted"/>
<dbReference type="AlphaFoldDB" id="A0A0E0NCG0"/>
<accession>A0A0E0NCG0</accession>
<dbReference type="Proteomes" id="UP000008022">
    <property type="component" value="Unassembled WGS sequence"/>
</dbReference>
<reference evidence="2" key="1">
    <citation type="submission" date="2013-06" db="EMBL/GenBank/DDBJ databases">
        <authorList>
            <person name="Zhao Q."/>
        </authorList>
    </citation>
    <scope>NUCLEOTIDE SEQUENCE</scope>
    <source>
        <strain evidence="2">cv. W1943</strain>
    </source>
</reference>
<organism evidence="1 2">
    <name type="scientific">Oryza rufipogon</name>
    <name type="common">Brownbeard rice</name>
    <name type="synonym">Asian wild rice</name>
    <dbReference type="NCBI Taxonomy" id="4529"/>
    <lineage>
        <taxon>Eukaryota</taxon>
        <taxon>Viridiplantae</taxon>
        <taxon>Streptophyta</taxon>
        <taxon>Embryophyta</taxon>
        <taxon>Tracheophyta</taxon>
        <taxon>Spermatophyta</taxon>
        <taxon>Magnoliopsida</taxon>
        <taxon>Liliopsida</taxon>
        <taxon>Poales</taxon>
        <taxon>Poaceae</taxon>
        <taxon>BOP clade</taxon>
        <taxon>Oryzoideae</taxon>
        <taxon>Oryzeae</taxon>
        <taxon>Oryzinae</taxon>
        <taxon>Oryza</taxon>
    </lineage>
</organism>